<dbReference type="PANTHER" id="PTHR43341">
    <property type="entry name" value="AMINO ACID PERMEASE"/>
    <property type="match status" value="1"/>
</dbReference>
<comment type="similarity">
    <text evidence="2">Belongs to the amino acid-polyamine-organocation (APC) superfamily. YAT (TC 2.A.3.10) family.</text>
</comment>
<evidence type="ECO:0000256" key="1">
    <source>
        <dbReference type="ARBA" id="ARBA00004651"/>
    </source>
</evidence>
<evidence type="ECO:0000256" key="5">
    <source>
        <dbReference type="ARBA" id="ARBA00022970"/>
    </source>
</evidence>
<dbReference type="GO" id="GO:0005886">
    <property type="term" value="C:plasma membrane"/>
    <property type="evidence" value="ECO:0007669"/>
    <property type="project" value="UniProtKB-SubCell"/>
</dbReference>
<evidence type="ECO:0000256" key="7">
    <source>
        <dbReference type="ARBA" id="ARBA00023136"/>
    </source>
</evidence>
<feature type="transmembrane region" description="Helical" evidence="9">
    <location>
        <begin position="290"/>
        <end position="309"/>
    </location>
</feature>
<dbReference type="Pfam" id="PF00324">
    <property type="entry name" value="AA_permease"/>
    <property type="match status" value="1"/>
</dbReference>
<dbReference type="OrthoDB" id="3900342at2759"/>
<feature type="transmembrane region" description="Helical" evidence="9">
    <location>
        <begin position="414"/>
        <end position="440"/>
    </location>
</feature>
<dbReference type="GO" id="GO:0015171">
    <property type="term" value="F:amino acid transmembrane transporter activity"/>
    <property type="evidence" value="ECO:0007669"/>
    <property type="project" value="TreeGrafter"/>
</dbReference>
<keyword evidence="12" id="KW-1185">Reference proteome</keyword>
<evidence type="ECO:0000256" key="8">
    <source>
        <dbReference type="SAM" id="MobiDB-lite"/>
    </source>
</evidence>
<dbReference type="FunFam" id="1.20.1740.10:FF:000017">
    <property type="entry name" value="Amino acid permease"/>
    <property type="match status" value="1"/>
</dbReference>
<evidence type="ECO:0000313" key="12">
    <source>
        <dbReference type="Proteomes" id="UP000449547"/>
    </source>
</evidence>
<dbReference type="EMBL" id="SWFT01000105">
    <property type="protein sequence ID" value="KAA8901261.1"/>
    <property type="molecule type" value="Genomic_DNA"/>
</dbReference>
<comment type="subcellular location">
    <subcellularLocation>
        <location evidence="1">Cell membrane</location>
        <topology evidence="1">Multi-pass membrane protein</topology>
    </subcellularLocation>
</comment>
<dbReference type="PIRSF" id="PIRSF006060">
    <property type="entry name" value="AA_transporter"/>
    <property type="match status" value="1"/>
</dbReference>
<dbReference type="OMA" id="NYALFWV"/>
<dbReference type="InterPro" id="IPR004841">
    <property type="entry name" value="AA-permease/SLC12A_dom"/>
</dbReference>
<proteinExistence type="inferred from homology"/>
<evidence type="ECO:0000256" key="4">
    <source>
        <dbReference type="ARBA" id="ARBA00022692"/>
    </source>
</evidence>
<keyword evidence="4 9" id="KW-0812">Transmembrane</keyword>
<name>A0A642ULM8_DIURU</name>
<dbReference type="AlphaFoldDB" id="A0A642ULM8"/>
<evidence type="ECO:0000256" key="6">
    <source>
        <dbReference type="ARBA" id="ARBA00022989"/>
    </source>
</evidence>
<keyword evidence="6 9" id="KW-1133">Transmembrane helix</keyword>
<dbReference type="Proteomes" id="UP000449547">
    <property type="component" value="Unassembled WGS sequence"/>
</dbReference>
<gene>
    <name evidence="11" type="ORF">DIURU_003631</name>
</gene>
<dbReference type="VEuPathDB" id="FungiDB:DIURU_003631"/>
<evidence type="ECO:0000313" key="11">
    <source>
        <dbReference type="EMBL" id="KAA8901261.1"/>
    </source>
</evidence>
<dbReference type="Gene3D" id="1.20.1740.10">
    <property type="entry name" value="Amino acid/polyamine transporter I"/>
    <property type="match status" value="1"/>
</dbReference>
<feature type="compositionally biased region" description="Polar residues" evidence="8">
    <location>
        <begin position="10"/>
        <end position="40"/>
    </location>
</feature>
<dbReference type="PANTHER" id="PTHR43341:SF1">
    <property type="entry name" value="GENERAL AMINO-ACID PERMEASE GAP1"/>
    <property type="match status" value="1"/>
</dbReference>
<feature type="transmembrane region" description="Helical" evidence="9">
    <location>
        <begin position="461"/>
        <end position="481"/>
    </location>
</feature>
<dbReference type="GeneID" id="54782282"/>
<feature type="region of interest" description="Disordered" evidence="8">
    <location>
        <begin position="1"/>
        <end position="41"/>
    </location>
</feature>
<evidence type="ECO:0000256" key="9">
    <source>
        <dbReference type="SAM" id="Phobius"/>
    </source>
</evidence>
<feature type="transmembrane region" description="Helical" evidence="9">
    <location>
        <begin position="390"/>
        <end position="408"/>
    </location>
</feature>
<evidence type="ECO:0000256" key="3">
    <source>
        <dbReference type="ARBA" id="ARBA00022448"/>
    </source>
</evidence>
<evidence type="ECO:0000259" key="10">
    <source>
        <dbReference type="Pfam" id="PF00324"/>
    </source>
</evidence>
<comment type="caution">
    <text evidence="11">The sequence shown here is derived from an EMBL/GenBank/DDBJ whole genome shotgun (WGS) entry which is preliminary data.</text>
</comment>
<reference evidence="11 12" key="1">
    <citation type="submission" date="2019-07" db="EMBL/GenBank/DDBJ databases">
        <title>Genome assembly of two rare yeast pathogens: Diutina rugosa and Trichomonascus ciferrii.</title>
        <authorList>
            <person name="Mixao V."/>
            <person name="Saus E."/>
            <person name="Hansen A."/>
            <person name="Lass-Flor C."/>
            <person name="Gabaldon T."/>
        </authorList>
    </citation>
    <scope>NUCLEOTIDE SEQUENCE [LARGE SCALE GENOMIC DNA]</scope>
    <source>
        <strain evidence="11 12">CBS 613</strain>
    </source>
</reference>
<feature type="transmembrane region" description="Helical" evidence="9">
    <location>
        <begin position="69"/>
        <end position="86"/>
    </location>
</feature>
<feature type="transmembrane region" description="Helical" evidence="9">
    <location>
        <begin position="343"/>
        <end position="363"/>
    </location>
</feature>
<feature type="transmembrane region" description="Helical" evidence="9">
    <location>
        <begin position="176"/>
        <end position="194"/>
    </location>
</feature>
<feature type="transmembrane region" description="Helical" evidence="9">
    <location>
        <begin position="247"/>
        <end position="269"/>
    </location>
</feature>
<keyword evidence="7 9" id="KW-0472">Membrane</keyword>
<keyword evidence="5" id="KW-0029">Amino-acid transport</keyword>
<feature type="transmembrane region" description="Helical" evidence="9">
    <location>
        <begin position="149"/>
        <end position="170"/>
    </location>
</feature>
<organism evidence="11 12">
    <name type="scientific">Diutina rugosa</name>
    <name type="common">Yeast</name>
    <name type="synonym">Candida rugosa</name>
    <dbReference type="NCBI Taxonomy" id="5481"/>
    <lineage>
        <taxon>Eukaryota</taxon>
        <taxon>Fungi</taxon>
        <taxon>Dikarya</taxon>
        <taxon>Ascomycota</taxon>
        <taxon>Saccharomycotina</taxon>
        <taxon>Pichiomycetes</taxon>
        <taxon>Debaryomycetaceae</taxon>
        <taxon>Diutina</taxon>
    </lineage>
</organism>
<protein>
    <recommendedName>
        <fullName evidence="10">Amino acid permease/ SLC12A domain-containing protein</fullName>
    </recommendedName>
</protein>
<accession>A0A642ULM8</accession>
<feature type="transmembrane region" description="Helical" evidence="9">
    <location>
        <begin position="206"/>
        <end position="227"/>
    </location>
</feature>
<evidence type="ECO:0000256" key="2">
    <source>
        <dbReference type="ARBA" id="ARBA00006983"/>
    </source>
</evidence>
<feature type="transmembrane region" description="Helical" evidence="9">
    <location>
        <begin position="92"/>
        <end position="110"/>
    </location>
</feature>
<dbReference type="RefSeq" id="XP_034011884.1">
    <property type="nucleotide sequence ID" value="XM_034156415.1"/>
</dbReference>
<dbReference type="InterPro" id="IPR050524">
    <property type="entry name" value="APC_YAT"/>
</dbReference>
<feature type="domain" description="Amino acid permease/ SLC12A" evidence="10">
    <location>
        <begin position="69"/>
        <end position="517"/>
    </location>
</feature>
<feature type="transmembrane region" description="Helical" evidence="9">
    <location>
        <begin position="501"/>
        <end position="518"/>
    </location>
</feature>
<keyword evidence="3" id="KW-0813">Transport</keyword>
<sequence>MSDAKEAVETKSSWSDEPVYSQQSPYSETSTGGSKWQNFKDSWKRADPDSVLKGDGGNELKKGMKKRQLQMIALGGCVGSGLLVASGKALTYGPASVVIAWTVVSTFLYCTMQSLAEMSAVLPVDGSFAVYSARFIHPSWGFAMGWNYALFWVVVLPVELVAASMTINFWPSDINNDAWVAIFYVVIIGLNLCGQKGFAETEFVASVIKLLGVVGWDIFAIVMIAGGGKQGYIGAKYWHNPGSFTGGFKGVVSVLVTATYSLAGTELIGLTASESKENPRIVLPKAIKQVFWRIVIFYMLTLILIGFIVPKNSPKLMNGTSDNSASPFVIAINDAGVKGLDSVFNAVILIALLSIGNSAVYGFSRTMLGLAKEELAPKIFLYVDRKGRPLVGIAVCAIIGLISFVAASPKQGEVFAWLMALSGLSTLFTWGSICGAHIQFRRALYHQGRTTDELPYVANTGFWGAVYGLLCNIVVLCFQFWISVWPIGKQPDAQYFFEQYLAAPIVLAFFLGHYFFFYKGWNLLIPVSQIDIDTGRKEVDVDMLRQEKEEELARRKALPFYKKITAFLC</sequence>